<dbReference type="Proteomes" id="UP000582974">
    <property type="component" value="Unassembled WGS sequence"/>
</dbReference>
<accession>A0A838A7E5</accession>
<feature type="compositionally biased region" description="Polar residues" evidence="1">
    <location>
        <begin position="61"/>
        <end position="74"/>
    </location>
</feature>
<dbReference type="PANTHER" id="PTHR36456:SF1">
    <property type="entry name" value="UPF0232 PROTEIN SCO3875"/>
    <property type="match status" value="1"/>
</dbReference>
<dbReference type="PANTHER" id="PTHR36456">
    <property type="entry name" value="UPF0232 PROTEIN SCO3875"/>
    <property type="match status" value="1"/>
</dbReference>
<comment type="caution">
    <text evidence="2">The sequence shown here is derived from an EMBL/GenBank/DDBJ whole genome shotgun (WGS) entry which is preliminary data.</text>
</comment>
<name>A0A838A7E5_9PSEU</name>
<evidence type="ECO:0000256" key="1">
    <source>
        <dbReference type="SAM" id="MobiDB-lite"/>
    </source>
</evidence>
<feature type="compositionally biased region" description="Basic and acidic residues" evidence="1">
    <location>
        <begin position="24"/>
        <end position="57"/>
    </location>
</feature>
<evidence type="ECO:0000313" key="3">
    <source>
        <dbReference type="Proteomes" id="UP000582974"/>
    </source>
</evidence>
<feature type="compositionally biased region" description="Basic and acidic residues" evidence="1">
    <location>
        <begin position="80"/>
        <end position="93"/>
    </location>
</feature>
<dbReference type="EMBL" id="JACCKD010000001">
    <property type="protein sequence ID" value="MBA0124042.1"/>
    <property type="molecule type" value="Genomic_DNA"/>
</dbReference>
<sequence length="281" mass="30168">MRTCPVSWPVFAIPSTRGGWFVSDGREDRPRARGEGQHPRGDAVGSDHHPPGDKPVDSVDNIASTSSLRATSHGETVARSADDRRRSGEERGAEQPVAGAGDEPSGDEEQQVSGRDLAHAALRSAQEKARARGTRPGQRRGDRSGGGGRSRSNRRRWSSSGVDDRDPQPLGRVVSQLAKQRGWQEQLATGQVFGQWAALVGSDVAEHAHPVSLSEGELTVQASSTAWATQLRLLQAQLLGKIAAGVGNGVVKRLRIQGPTRPSWRYGPRHVPGRGPRDTYG</sequence>
<gene>
    <name evidence="2" type="ORF">H0B56_00610</name>
</gene>
<evidence type="ECO:0000313" key="2">
    <source>
        <dbReference type="EMBL" id="MBA0124042.1"/>
    </source>
</evidence>
<feature type="region of interest" description="Disordered" evidence="1">
    <location>
        <begin position="1"/>
        <end position="170"/>
    </location>
</feature>
<dbReference type="Pfam" id="PF05258">
    <property type="entry name" value="DciA"/>
    <property type="match status" value="1"/>
</dbReference>
<reference evidence="2 3" key="1">
    <citation type="submission" date="2020-07" db="EMBL/GenBank/DDBJ databases">
        <title>Genome of Haloechinothrix sp.</title>
        <authorList>
            <person name="Tang S.-K."/>
            <person name="Yang L."/>
            <person name="Zhu W.-Y."/>
        </authorList>
    </citation>
    <scope>NUCLEOTIDE SEQUENCE [LARGE SCALE GENOMIC DNA]</scope>
    <source>
        <strain evidence="2 3">YIM 98757</strain>
    </source>
</reference>
<protein>
    <submittedName>
        <fullName evidence="2">DUF721 domain-containing protein</fullName>
    </submittedName>
</protein>
<organism evidence="2 3">
    <name type="scientific">Haloechinothrix aidingensis</name>
    <dbReference type="NCBI Taxonomy" id="2752311"/>
    <lineage>
        <taxon>Bacteria</taxon>
        <taxon>Bacillati</taxon>
        <taxon>Actinomycetota</taxon>
        <taxon>Actinomycetes</taxon>
        <taxon>Pseudonocardiales</taxon>
        <taxon>Pseudonocardiaceae</taxon>
        <taxon>Haloechinothrix</taxon>
    </lineage>
</organism>
<feature type="region of interest" description="Disordered" evidence="1">
    <location>
        <begin position="259"/>
        <end position="281"/>
    </location>
</feature>
<dbReference type="InterPro" id="IPR007922">
    <property type="entry name" value="DciA-like"/>
</dbReference>
<dbReference type="AlphaFoldDB" id="A0A838A7E5"/>
<keyword evidence="3" id="KW-1185">Reference proteome</keyword>
<proteinExistence type="predicted"/>